<proteinExistence type="predicted"/>
<dbReference type="AlphaFoldDB" id="A0A396JHS3"/>
<dbReference type="Gramene" id="rna1268">
    <property type="protein sequence ID" value="RHN77779.1"/>
    <property type="gene ID" value="gene1268"/>
</dbReference>
<dbReference type="EMBL" id="PSQE01000001">
    <property type="protein sequence ID" value="RHN77779.1"/>
    <property type="molecule type" value="Genomic_DNA"/>
</dbReference>
<reference evidence="2" key="1">
    <citation type="journal article" date="2018" name="Nat. Plants">
        <title>Whole-genome landscape of Medicago truncatula symbiotic genes.</title>
        <authorList>
            <person name="Pecrix Y."/>
            <person name="Staton S.E."/>
            <person name="Sallet E."/>
            <person name="Lelandais-Briere C."/>
            <person name="Moreau S."/>
            <person name="Carrere S."/>
            <person name="Blein T."/>
            <person name="Jardinaud M.F."/>
            <person name="Latrasse D."/>
            <person name="Zouine M."/>
            <person name="Zahm M."/>
            <person name="Kreplak J."/>
            <person name="Mayjonade B."/>
            <person name="Satge C."/>
            <person name="Perez M."/>
            <person name="Cauet S."/>
            <person name="Marande W."/>
            <person name="Chantry-Darmon C."/>
            <person name="Lopez-Roques C."/>
            <person name="Bouchez O."/>
            <person name="Berard A."/>
            <person name="Debelle F."/>
            <person name="Munos S."/>
            <person name="Bendahmane A."/>
            <person name="Berges H."/>
            <person name="Niebel A."/>
            <person name="Buitink J."/>
            <person name="Frugier F."/>
            <person name="Benhamed M."/>
            <person name="Crespi M."/>
            <person name="Gouzy J."/>
            <person name="Gamas P."/>
        </authorList>
    </citation>
    <scope>NUCLEOTIDE SEQUENCE [LARGE SCALE GENOMIC DNA]</scope>
    <source>
        <strain evidence="2">cv. Jemalong A17</strain>
    </source>
</reference>
<protein>
    <submittedName>
        <fullName evidence="1">Uncharacterized protein</fullName>
    </submittedName>
</protein>
<comment type="caution">
    <text evidence="1">The sequence shown here is derived from an EMBL/GenBank/DDBJ whole genome shotgun (WGS) entry which is preliminary data.</text>
</comment>
<organism evidence="1 2">
    <name type="scientific">Medicago truncatula</name>
    <name type="common">Barrel medic</name>
    <name type="synonym">Medicago tribuloides</name>
    <dbReference type="NCBI Taxonomy" id="3880"/>
    <lineage>
        <taxon>Eukaryota</taxon>
        <taxon>Viridiplantae</taxon>
        <taxon>Streptophyta</taxon>
        <taxon>Embryophyta</taxon>
        <taxon>Tracheophyta</taxon>
        <taxon>Spermatophyta</taxon>
        <taxon>Magnoliopsida</taxon>
        <taxon>eudicotyledons</taxon>
        <taxon>Gunneridae</taxon>
        <taxon>Pentapetalae</taxon>
        <taxon>rosids</taxon>
        <taxon>fabids</taxon>
        <taxon>Fabales</taxon>
        <taxon>Fabaceae</taxon>
        <taxon>Papilionoideae</taxon>
        <taxon>50 kb inversion clade</taxon>
        <taxon>NPAAA clade</taxon>
        <taxon>Hologalegina</taxon>
        <taxon>IRL clade</taxon>
        <taxon>Trifolieae</taxon>
        <taxon>Medicago</taxon>
    </lineage>
</organism>
<gene>
    <name evidence="1" type="ORF">MtrunA17_Chr1g0158401</name>
</gene>
<accession>A0A396JHS3</accession>
<evidence type="ECO:0000313" key="2">
    <source>
        <dbReference type="Proteomes" id="UP000265566"/>
    </source>
</evidence>
<evidence type="ECO:0000313" key="1">
    <source>
        <dbReference type="EMBL" id="RHN77779.1"/>
    </source>
</evidence>
<dbReference type="Proteomes" id="UP000265566">
    <property type="component" value="Chromosome 1"/>
</dbReference>
<sequence>MDCYDFDVIALCGWLTGFGGDVRDVGLVFCDFADDVGFLCLLLVYDGIRQGLELGLMQNLAAFLVFFLDVLL</sequence>
<name>A0A396JHS3_MEDTR</name>